<dbReference type="InterPro" id="IPR017441">
    <property type="entry name" value="Protein_kinase_ATP_BS"/>
</dbReference>
<evidence type="ECO:0000256" key="6">
    <source>
        <dbReference type="ARBA" id="ARBA00022840"/>
    </source>
</evidence>
<evidence type="ECO:0000313" key="11">
    <source>
        <dbReference type="Proteomes" id="UP000272400"/>
    </source>
</evidence>
<dbReference type="CDD" id="cd14014">
    <property type="entry name" value="STKc_PknB_like"/>
    <property type="match status" value="1"/>
</dbReference>
<keyword evidence="5 10" id="KW-0418">Kinase</keyword>
<comment type="caution">
    <text evidence="10">The sequence shown here is derived from an EMBL/GenBank/DDBJ whole genome shotgun (WGS) entry which is preliminary data.</text>
</comment>
<dbReference type="Gene3D" id="1.10.510.10">
    <property type="entry name" value="Transferase(Phosphotransferase) domain 1"/>
    <property type="match status" value="1"/>
</dbReference>
<evidence type="ECO:0000259" key="9">
    <source>
        <dbReference type="PROSITE" id="PS50011"/>
    </source>
</evidence>
<keyword evidence="4 7" id="KW-0547">Nucleotide-binding</keyword>
<dbReference type="RefSeq" id="WP_211359551.1">
    <property type="nucleotide sequence ID" value="NZ_RJKE01000001.1"/>
</dbReference>
<evidence type="ECO:0000256" key="7">
    <source>
        <dbReference type="PROSITE-ProRule" id="PRU10141"/>
    </source>
</evidence>
<dbReference type="AlphaFoldDB" id="A0A3N1CPY9"/>
<gene>
    <name evidence="10" type="ORF">EDD29_0845</name>
</gene>
<sequence>MDHSPGALVAERYRLTRILGRGGMGVVWQAADERLRRDVALKQLVLPPGLSDQTRDQLVARVEREALAAAMLKHPGIVTVHDRVTDGEGIPWIVMELVRGRSLADAVKADGPLRPREAARIGRAVLAALETAHAHGVVHRDIKPANILLEDERVVLTDFGIAAVEGEGHLTQTGSVLGTPSFMAPEQVAAQPVGPAADLWSLGATLYYAVEGRSPFAAPSPSAVFVAILQQELSPSANAGPLAPVLHALLRKDPAARPTAAETTAMLDRASQVPPAASLPSAEPSVPAFAGPATGPITPLPTVPVPEVPGTAYGAPGPDVEPATTRVPPPPPGSDGGEKRPGKGKAIAVAVAVLAVALGAFVFRPQGSPGTGERETAGTGSTGSSSAAPSPGATLPAVPPAFVGTWEEETDVFSLRVDIEEGSVGAHIAEIQLERGENRCKTLGSLTWASSEKIVIRMDDVCEDDSRMTLTLLGDGQARYVSGTTDVTLGHQD</sequence>
<evidence type="ECO:0000256" key="3">
    <source>
        <dbReference type="ARBA" id="ARBA00022679"/>
    </source>
</evidence>
<evidence type="ECO:0000256" key="5">
    <source>
        <dbReference type="ARBA" id="ARBA00022777"/>
    </source>
</evidence>
<dbReference type="PANTHER" id="PTHR43289:SF6">
    <property type="entry name" value="SERINE_THREONINE-PROTEIN KINASE NEKL-3"/>
    <property type="match status" value="1"/>
</dbReference>
<dbReference type="InterPro" id="IPR011009">
    <property type="entry name" value="Kinase-like_dom_sf"/>
</dbReference>
<dbReference type="GO" id="GO:0004674">
    <property type="term" value="F:protein serine/threonine kinase activity"/>
    <property type="evidence" value="ECO:0007669"/>
    <property type="project" value="UniProtKB-KW"/>
</dbReference>
<keyword evidence="6 7" id="KW-0067">ATP-binding</keyword>
<dbReference type="InterPro" id="IPR008271">
    <property type="entry name" value="Ser/Thr_kinase_AS"/>
</dbReference>
<dbReference type="SMART" id="SM00220">
    <property type="entry name" value="S_TKc"/>
    <property type="match status" value="1"/>
</dbReference>
<protein>
    <recommendedName>
        <fullName evidence="1">non-specific serine/threonine protein kinase</fullName>
        <ecNumber evidence="1">2.7.11.1</ecNumber>
    </recommendedName>
</protein>
<organism evidence="10 11">
    <name type="scientific">Actinocorallia herbida</name>
    <dbReference type="NCBI Taxonomy" id="58109"/>
    <lineage>
        <taxon>Bacteria</taxon>
        <taxon>Bacillati</taxon>
        <taxon>Actinomycetota</taxon>
        <taxon>Actinomycetes</taxon>
        <taxon>Streptosporangiales</taxon>
        <taxon>Thermomonosporaceae</taxon>
        <taxon>Actinocorallia</taxon>
    </lineage>
</organism>
<keyword evidence="11" id="KW-1185">Reference proteome</keyword>
<reference evidence="10 11" key="1">
    <citation type="submission" date="2018-11" db="EMBL/GenBank/DDBJ databases">
        <title>Sequencing the genomes of 1000 actinobacteria strains.</title>
        <authorList>
            <person name="Klenk H.-P."/>
        </authorList>
    </citation>
    <scope>NUCLEOTIDE SEQUENCE [LARGE SCALE GENOMIC DNA]</scope>
    <source>
        <strain evidence="10 11">DSM 44254</strain>
    </source>
</reference>
<dbReference type="Proteomes" id="UP000272400">
    <property type="component" value="Unassembled WGS sequence"/>
</dbReference>
<feature type="domain" description="Protein kinase" evidence="9">
    <location>
        <begin position="13"/>
        <end position="267"/>
    </location>
</feature>
<dbReference type="EC" id="2.7.11.1" evidence="1"/>
<proteinExistence type="predicted"/>
<evidence type="ECO:0000256" key="2">
    <source>
        <dbReference type="ARBA" id="ARBA00022527"/>
    </source>
</evidence>
<feature type="compositionally biased region" description="Pro residues" evidence="8">
    <location>
        <begin position="298"/>
        <end position="307"/>
    </location>
</feature>
<name>A0A3N1CPY9_9ACTN</name>
<feature type="compositionally biased region" description="Low complexity" evidence="8">
    <location>
        <begin position="274"/>
        <end position="288"/>
    </location>
</feature>
<dbReference type="Pfam" id="PF00069">
    <property type="entry name" value="Pkinase"/>
    <property type="match status" value="1"/>
</dbReference>
<evidence type="ECO:0000256" key="1">
    <source>
        <dbReference type="ARBA" id="ARBA00012513"/>
    </source>
</evidence>
<dbReference type="EMBL" id="RJKE01000001">
    <property type="protein sequence ID" value="ROO83343.1"/>
    <property type="molecule type" value="Genomic_DNA"/>
</dbReference>
<feature type="region of interest" description="Disordered" evidence="8">
    <location>
        <begin position="257"/>
        <end position="343"/>
    </location>
</feature>
<feature type="compositionally biased region" description="Low complexity" evidence="8">
    <location>
        <begin position="377"/>
        <end position="396"/>
    </location>
</feature>
<dbReference type="SUPFAM" id="SSF56112">
    <property type="entry name" value="Protein kinase-like (PK-like)"/>
    <property type="match status" value="1"/>
</dbReference>
<feature type="binding site" evidence="7">
    <location>
        <position position="42"/>
    </location>
    <ligand>
        <name>ATP</name>
        <dbReference type="ChEBI" id="CHEBI:30616"/>
    </ligand>
</feature>
<keyword evidence="3" id="KW-0808">Transferase</keyword>
<dbReference type="PROSITE" id="PS00108">
    <property type="entry name" value="PROTEIN_KINASE_ST"/>
    <property type="match status" value="1"/>
</dbReference>
<feature type="region of interest" description="Disordered" evidence="8">
    <location>
        <begin position="364"/>
        <end position="396"/>
    </location>
</feature>
<dbReference type="InterPro" id="IPR000719">
    <property type="entry name" value="Prot_kinase_dom"/>
</dbReference>
<dbReference type="GO" id="GO:0005524">
    <property type="term" value="F:ATP binding"/>
    <property type="evidence" value="ECO:0007669"/>
    <property type="project" value="UniProtKB-UniRule"/>
</dbReference>
<evidence type="ECO:0000313" key="10">
    <source>
        <dbReference type="EMBL" id="ROO83343.1"/>
    </source>
</evidence>
<dbReference type="Gene3D" id="3.30.200.20">
    <property type="entry name" value="Phosphorylase Kinase, domain 1"/>
    <property type="match status" value="1"/>
</dbReference>
<keyword evidence="2 10" id="KW-0723">Serine/threonine-protein kinase</keyword>
<accession>A0A3N1CPY9</accession>
<evidence type="ECO:0000256" key="8">
    <source>
        <dbReference type="SAM" id="MobiDB-lite"/>
    </source>
</evidence>
<evidence type="ECO:0000256" key="4">
    <source>
        <dbReference type="ARBA" id="ARBA00022741"/>
    </source>
</evidence>
<dbReference type="PANTHER" id="PTHR43289">
    <property type="entry name" value="MITOGEN-ACTIVATED PROTEIN KINASE KINASE KINASE 20-RELATED"/>
    <property type="match status" value="1"/>
</dbReference>
<dbReference type="PROSITE" id="PS50011">
    <property type="entry name" value="PROTEIN_KINASE_DOM"/>
    <property type="match status" value="1"/>
</dbReference>
<dbReference type="PROSITE" id="PS00107">
    <property type="entry name" value="PROTEIN_KINASE_ATP"/>
    <property type="match status" value="1"/>
</dbReference>